<comment type="caution">
    <text evidence="2">The sequence shown here is derived from an EMBL/GenBank/DDBJ whole genome shotgun (WGS) entry which is preliminary data.</text>
</comment>
<evidence type="ECO:0000313" key="2">
    <source>
        <dbReference type="EMBL" id="MBB6119142.1"/>
    </source>
</evidence>
<proteinExistence type="predicted"/>
<dbReference type="AlphaFoldDB" id="A0A841IM59"/>
<keyword evidence="3" id="KW-1185">Reference proteome</keyword>
<evidence type="ECO:0000256" key="1">
    <source>
        <dbReference type="SAM" id="MobiDB-lite"/>
    </source>
</evidence>
<feature type="region of interest" description="Disordered" evidence="1">
    <location>
        <begin position="91"/>
        <end position="121"/>
    </location>
</feature>
<dbReference type="EMBL" id="JACHJO010000003">
    <property type="protein sequence ID" value="MBB6119142.1"/>
    <property type="molecule type" value="Genomic_DNA"/>
</dbReference>
<name>A0A841IM59_9ACTN</name>
<sequence length="121" mass="12969">MTNGPGEGLSAFPEGMIKDGSRIHEAAEYTRELNEWFTAARETLGTPWGKGDEFAEQMDKVLGPLEEGLRLYLDFLEQAQQDAADRTVQTAQNLGAAEDAGQDLASTLIPGEGPSSGGGRR</sequence>
<accession>A0A841IM59</accession>
<evidence type="ECO:0000313" key="3">
    <source>
        <dbReference type="Proteomes" id="UP000536604"/>
    </source>
</evidence>
<evidence type="ECO:0008006" key="4">
    <source>
        <dbReference type="Google" id="ProtNLM"/>
    </source>
</evidence>
<organism evidence="2 3">
    <name type="scientific">Nocardiopsis algeriensis</name>
    <dbReference type="NCBI Taxonomy" id="1478215"/>
    <lineage>
        <taxon>Bacteria</taxon>
        <taxon>Bacillati</taxon>
        <taxon>Actinomycetota</taxon>
        <taxon>Actinomycetes</taxon>
        <taxon>Streptosporangiales</taxon>
        <taxon>Nocardiopsidaceae</taxon>
        <taxon>Nocardiopsis</taxon>
    </lineage>
</organism>
<dbReference type="Proteomes" id="UP000536604">
    <property type="component" value="Unassembled WGS sequence"/>
</dbReference>
<dbReference type="RefSeq" id="WP_184288426.1">
    <property type="nucleotide sequence ID" value="NZ_JACHJO010000003.1"/>
</dbReference>
<protein>
    <recommendedName>
        <fullName evidence="4">Excreted virulence factor EspC (Type VII ESX diderm)</fullName>
    </recommendedName>
</protein>
<reference evidence="2 3" key="1">
    <citation type="submission" date="2020-08" db="EMBL/GenBank/DDBJ databases">
        <title>Genomic Encyclopedia of Type Strains, Phase III (KMG-III): the genomes of soil and plant-associated and newly described type strains.</title>
        <authorList>
            <person name="Whitman W."/>
        </authorList>
    </citation>
    <scope>NUCLEOTIDE SEQUENCE [LARGE SCALE GENOMIC DNA]</scope>
    <source>
        <strain evidence="2 3">CECT 8712</strain>
    </source>
</reference>
<gene>
    <name evidence="2" type="ORF">FHS13_001077</name>
</gene>